<dbReference type="AlphaFoldDB" id="A0A6N7R1E5"/>
<dbReference type="InterPro" id="IPR000182">
    <property type="entry name" value="GNAT_dom"/>
</dbReference>
<dbReference type="Pfam" id="PF00583">
    <property type="entry name" value="Acetyltransf_1"/>
    <property type="match status" value="1"/>
</dbReference>
<feature type="domain" description="N-acetyltransferase" evidence="9">
    <location>
        <begin position="14"/>
        <end position="172"/>
    </location>
</feature>
<reference evidence="10 11" key="1">
    <citation type="submission" date="2019-11" db="EMBL/GenBank/DDBJ databases">
        <authorList>
            <person name="Zhang X.Y."/>
        </authorList>
    </citation>
    <scope>NUCLEOTIDE SEQUENCE [LARGE SCALE GENOMIC DNA]</scope>
    <source>
        <strain evidence="10 11">C176</strain>
    </source>
</reference>
<proteinExistence type="inferred from homology"/>
<dbReference type="InterPro" id="IPR016181">
    <property type="entry name" value="Acyl_CoA_acyltransferase"/>
</dbReference>
<evidence type="ECO:0000256" key="8">
    <source>
        <dbReference type="RuleBase" id="RU365045"/>
    </source>
</evidence>
<evidence type="ECO:0000256" key="6">
    <source>
        <dbReference type="ARBA" id="ARBA00023315"/>
    </source>
</evidence>
<dbReference type="SUPFAM" id="SSF55729">
    <property type="entry name" value="Acyl-CoA N-acyltransferases (Nat)"/>
    <property type="match status" value="1"/>
</dbReference>
<organism evidence="10 11">
    <name type="scientific">Spiribacter salilacus</name>
    <dbReference type="NCBI Taxonomy" id="2664894"/>
    <lineage>
        <taxon>Bacteria</taxon>
        <taxon>Pseudomonadati</taxon>
        <taxon>Pseudomonadota</taxon>
        <taxon>Gammaproteobacteria</taxon>
        <taxon>Chromatiales</taxon>
        <taxon>Ectothiorhodospiraceae</taxon>
        <taxon>Spiribacter</taxon>
    </lineage>
</organism>
<comment type="caution">
    <text evidence="10">The sequence shown here is derived from an EMBL/GenBank/DDBJ whole genome shotgun (WGS) entry which is preliminary data.</text>
</comment>
<evidence type="ECO:0000259" key="9">
    <source>
        <dbReference type="PROSITE" id="PS51186"/>
    </source>
</evidence>
<protein>
    <recommendedName>
        <fullName evidence="4 8">L-2,4-diaminobutyric acid acetyltransferase</fullName>
        <shortName evidence="8">DABA acetyltransferase</shortName>
        <ecNumber evidence="3 8">2.3.1.178</ecNumber>
    </recommendedName>
</protein>
<dbReference type="Gene3D" id="3.40.630.30">
    <property type="match status" value="1"/>
</dbReference>
<evidence type="ECO:0000256" key="4">
    <source>
        <dbReference type="ARBA" id="ARBA00017935"/>
    </source>
</evidence>
<dbReference type="NCBIfam" id="TIGR02406">
    <property type="entry name" value="ectoine_EctA"/>
    <property type="match status" value="1"/>
</dbReference>
<dbReference type="UniPathway" id="UPA00067">
    <property type="reaction ID" value="UER00122"/>
</dbReference>
<comment type="catalytic activity">
    <reaction evidence="7 8">
        <text>L-2,4-diaminobutanoate + acetyl-CoA = (2S)-4-acetamido-2-aminobutanoate + CoA + H(+)</text>
        <dbReference type="Rhea" id="RHEA:16901"/>
        <dbReference type="ChEBI" id="CHEBI:15378"/>
        <dbReference type="ChEBI" id="CHEBI:57287"/>
        <dbReference type="ChEBI" id="CHEBI:57288"/>
        <dbReference type="ChEBI" id="CHEBI:58761"/>
        <dbReference type="ChEBI" id="CHEBI:58929"/>
        <dbReference type="EC" id="2.3.1.178"/>
    </reaction>
</comment>
<comment type="function">
    <text evidence="8">Catalyzes the acetylation of L-2,4-diaminobutyrate (DABA) to gamma-N-acetyl-alpha,gamma-diaminobutyric acid (ADABA) with acetyl coenzyme A.</text>
</comment>
<evidence type="ECO:0000256" key="2">
    <source>
        <dbReference type="ARBA" id="ARBA00010712"/>
    </source>
</evidence>
<keyword evidence="11" id="KW-1185">Reference proteome</keyword>
<dbReference type="GO" id="GO:0033816">
    <property type="term" value="F:diaminobutyrate acetyltransferase activity"/>
    <property type="evidence" value="ECO:0007669"/>
    <property type="project" value="UniProtKB-EC"/>
</dbReference>
<gene>
    <name evidence="8 10" type="primary">ectA</name>
    <name evidence="10" type="ORF">GH984_08850</name>
</gene>
<evidence type="ECO:0000313" key="10">
    <source>
        <dbReference type="EMBL" id="MRH78814.1"/>
    </source>
</evidence>
<evidence type="ECO:0000256" key="1">
    <source>
        <dbReference type="ARBA" id="ARBA00004978"/>
    </source>
</evidence>
<accession>A0A6N7R1E5</accession>
<dbReference type="PANTHER" id="PTHR43072">
    <property type="entry name" value="N-ACETYLTRANSFERASE"/>
    <property type="match status" value="1"/>
</dbReference>
<name>A0A6N7R1E5_9GAMM</name>
<dbReference type="PANTHER" id="PTHR43072:SF23">
    <property type="entry name" value="UPF0039 PROTEIN C11D3.02C"/>
    <property type="match status" value="1"/>
</dbReference>
<comment type="similarity">
    <text evidence="2 8">Belongs to the acetyltransferase family. EctA subfamily.</text>
</comment>
<evidence type="ECO:0000256" key="3">
    <source>
        <dbReference type="ARBA" id="ARBA00012355"/>
    </source>
</evidence>
<evidence type="ECO:0000313" key="11">
    <source>
        <dbReference type="Proteomes" id="UP000433788"/>
    </source>
</evidence>
<dbReference type="CDD" id="cd04301">
    <property type="entry name" value="NAT_SF"/>
    <property type="match status" value="1"/>
</dbReference>
<dbReference type="EC" id="2.3.1.178" evidence="3 8"/>
<dbReference type="RefSeq" id="WP_153719837.1">
    <property type="nucleotide sequence ID" value="NZ_WJPP01000004.1"/>
</dbReference>
<keyword evidence="5 8" id="KW-0808">Transferase</keyword>
<dbReference type="GO" id="GO:0019491">
    <property type="term" value="P:ectoine biosynthetic process"/>
    <property type="evidence" value="ECO:0007669"/>
    <property type="project" value="UniProtKB-UniPathway"/>
</dbReference>
<keyword evidence="6 8" id="KW-0012">Acyltransferase</keyword>
<evidence type="ECO:0000256" key="7">
    <source>
        <dbReference type="ARBA" id="ARBA00048924"/>
    </source>
</evidence>
<dbReference type="Proteomes" id="UP000433788">
    <property type="component" value="Unassembled WGS sequence"/>
</dbReference>
<comment type="pathway">
    <text evidence="1 8">Amine and polyamine biosynthesis; ectoine biosynthesis; L-ectoine from L-aspartate 4-semialdehyde: step 2/3.</text>
</comment>
<dbReference type="EMBL" id="WJPP01000004">
    <property type="protein sequence ID" value="MRH78814.1"/>
    <property type="molecule type" value="Genomic_DNA"/>
</dbReference>
<sequence length="180" mass="19796">MTPTNSEDILDAGIRLRAPRPEEGSALWQLAHDTGTLDLNSGYLYLLLARDFADTCVVAEQDGVIVGFATGYRRPRYPEVIFLWQVAIHPDFQGQGLGKQLVAGFLRQPGADRASILETTISPDNAASRGLFEAIARELDVDCRVSPLFASEDFPEPTHEPEELFSIGPFRPDALNQLAL</sequence>
<evidence type="ECO:0000256" key="5">
    <source>
        <dbReference type="ARBA" id="ARBA00022679"/>
    </source>
</evidence>
<dbReference type="PROSITE" id="PS51186">
    <property type="entry name" value="GNAT"/>
    <property type="match status" value="1"/>
</dbReference>
<dbReference type="InterPro" id="IPR012772">
    <property type="entry name" value="Ectoine_EctA"/>
</dbReference>